<keyword evidence="3" id="KW-1133">Transmembrane helix</keyword>
<proteinExistence type="predicted"/>
<dbReference type="PANTHER" id="PTHR46719">
    <property type="entry name" value="TRANSCRIPTION FACTOR C2H2 FAMILY-RELATED"/>
    <property type="match status" value="1"/>
</dbReference>
<dbReference type="CDD" id="cd16461">
    <property type="entry name" value="RING-H2_EL5-like"/>
    <property type="match status" value="1"/>
</dbReference>
<dbReference type="InterPro" id="IPR001841">
    <property type="entry name" value="Znf_RING"/>
</dbReference>
<keyword evidence="1" id="KW-0479">Metal-binding</keyword>
<feature type="compositionally biased region" description="Low complexity" evidence="2">
    <location>
        <begin position="63"/>
        <end position="80"/>
    </location>
</feature>
<feature type="domain" description="RING-type" evidence="4">
    <location>
        <begin position="91"/>
        <end position="135"/>
    </location>
</feature>
<dbReference type="PROSITE" id="PS50089">
    <property type="entry name" value="ZF_RING_2"/>
    <property type="match status" value="2"/>
</dbReference>
<keyword evidence="1" id="KW-0863">Zinc-finger</keyword>
<dbReference type="Proteomes" id="UP000095767">
    <property type="component" value="Unassembled WGS sequence"/>
</dbReference>
<dbReference type="InterPro" id="IPR013083">
    <property type="entry name" value="Znf_RING/FYVE/PHD"/>
</dbReference>
<evidence type="ECO:0000256" key="3">
    <source>
        <dbReference type="SAM" id="Phobius"/>
    </source>
</evidence>
<comment type="caution">
    <text evidence="5">The sequence shown here is derived from an EMBL/GenBank/DDBJ whole genome shotgun (WGS) entry which is preliminary data.</text>
</comment>
<feature type="region of interest" description="Disordered" evidence="2">
    <location>
        <begin position="63"/>
        <end position="84"/>
    </location>
</feature>
<name>A0A1E5WFM9_9POAL</name>
<dbReference type="InterPro" id="IPR045899">
    <property type="entry name" value="ATL71-like"/>
</dbReference>
<dbReference type="SUPFAM" id="SSF57850">
    <property type="entry name" value="RING/U-box"/>
    <property type="match status" value="2"/>
</dbReference>
<feature type="transmembrane region" description="Helical" evidence="3">
    <location>
        <begin position="6"/>
        <end position="27"/>
    </location>
</feature>
<dbReference type="STRING" id="888268.A0A1E5WFM9"/>
<dbReference type="Gene3D" id="3.30.40.10">
    <property type="entry name" value="Zinc/RING finger domain, C3HC4 (zinc finger)"/>
    <property type="match status" value="2"/>
</dbReference>
<keyword evidence="3" id="KW-0472">Membrane</keyword>
<accession>A0A1E5WFM9</accession>
<keyword evidence="1" id="KW-0862">Zinc</keyword>
<evidence type="ECO:0000256" key="1">
    <source>
        <dbReference type="PROSITE-ProRule" id="PRU00175"/>
    </source>
</evidence>
<dbReference type="SMART" id="SM00184">
    <property type="entry name" value="RING"/>
    <property type="match status" value="2"/>
</dbReference>
<reference evidence="5 6" key="1">
    <citation type="submission" date="2016-09" db="EMBL/GenBank/DDBJ databases">
        <title>The draft genome of Dichanthelium oligosanthes: A C3 panicoid grass species.</title>
        <authorList>
            <person name="Studer A.J."/>
            <person name="Schnable J.C."/>
            <person name="Brutnell T.P."/>
        </authorList>
    </citation>
    <scope>NUCLEOTIDE SEQUENCE [LARGE SCALE GENOMIC DNA]</scope>
    <source>
        <strain evidence="6">cv. Kellogg 1175</strain>
        <tissue evidence="5">Leaf</tissue>
    </source>
</reference>
<dbReference type="AlphaFoldDB" id="A0A1E5WFM9"/>
<dbReference type="PANTHER" id="PTHR46719:SF7">
    <property type="entry name" value="RING-H2 FINGER PROTEIN ATL71-RELATED"/>
    <property type="match status" value="1"/>
</dbReference>
<sequence length="310" mass="32326">MSLDAATAAEFAAVVTLAVLIVAIVVASSAGACGGRAGAVHDVELALGEATLMTYEQARAAGAATSGRASRAPPRQPASAAEEKEEPQERCALCLSEYAAAGEVVRVMPECGHFFHAECGVDVWLRKRGTCPLCRGGLACIYRSSCNQPRTNKKVTCRRAAQQASSMTPDAAFALEIAVVAALVVLMVAVVVASWGPCSEPAAAAAVHDVESAIGADTVVTYEQARAARKGMGGGTADQGCAICLSDYAGGDEAVRVLPACRHFFHAECIDEWLRKGRTCPFCRAEAWPLPRRECPPMPPRAGRATVGPP</sequence>
<evidence type="ECO:0000313" key="6">
    <source>
        <dbReference type="Proteomes" id="UP000095767"/>
    </source>
</evidence>
<dbReference type="Pfam" id="PF13639">
    <property type="entry name" value="zf-RING_2"/>
    <property type="match status" value="2"/>
</dbReference>
<keyword evidence="3" id="KW-0812">Transmembrane</keyword>
<evidence type="ECO:0000313" key="5">
    <source>
        <dbReference type="EMBL" id="OEL36217.1"/>
    </source>
</evidence>
<keyword evidence="6" id="KW-1185">Reference proteome</keyword>
<evidence type="ECO:0000256" key="2">
    <source>
        <dbReference type="SAM" id="MobiDB-lite"/>
    </source>
</evidence>
<gene>
    <name evidence="5" type="ORF">BAE44_0002762</name>
</gene>
<protein>
    <recommendedName>
        <fullName evidence="4">RING-type domain-containing protein</fullName>
    </recommendedName>
</protein>
<evidence type="ECO:0000259" key="4">
    <source>
        <dbReference type="PROSITE" id="PS50089"/>
    </source>
</evidence>
<feature type="transmembrane region" description="Helical" evidence="3">
    <location>
        <begin position="173"/>
        <end position="195"/>
    </location>
</feature>
<dbReference type="OrthoDB" id="8062037at2759"/>
<organism evidence="5 6">
    <name type="scientific">Dichanthelium oligosanthes</name>
    <dbReference type="NCBI Taxonomy" id="888268"/>
    <lineage>
        <taxon>Eukaryota</taxon>
        <taxon>Viridiplantae</taxon>
        <taxon>Streptophyta</taxon>
        <taxon>Embryophyta</taxon>
        <taxon>Tracheophyta</taxon>
        <taxon>Spermatophyta</taxon>
        <taxon>Magnoliopsida</taxon>
        <taxon>Liliopsida</taxon>
        <taxon>Poales</taxon>
        <taxon>Poaceae</taxon>
        <taxon>PACMAD clade</taxon>
        <taxon>Panicoideae</taxon>
        <taxon>Panicodae</taxon>
        <taxon>Paniceae</taxon>
        <taxon>Dichantheliinae</taxon>
        <taxon>Dichanthelium</taxon>
    </lineage>
</organism>
<dbReference type="EMBL" id="LWDX02009833">
    <property type="protein sequence ID" value="OEL36217.1"/>
    <property type="molecule type" value="Genomic_DNA"/>
</dbReference>
<dbReference type="GO" id="GO:0008270">
    <property type="term" value="F:zinc ion binding"/>
    <property type="evidence" value="ECO:0007669"/>
    <property type="project" value="UniProtKB-KW"/>
</dbReference>
<feature type="domain" description="RING-type" evidence="4">
    <location>
        <begin position="241"/>
        <end position="284"/>
    </location>
</feature>